<keyword evidence="13" id="KW-1185">Reference proteome</keyword>
<evidence type="ECO:0000256" key="7">
    <source>
        <dbReference type="ARBA" id="ARBA00023002"/>
    </source>
</evidence>
<dbReference type="Pfam" id="PF12349">
    <property type="entry name" value="Sterol-sensing"/>
    <property type="match status" value="1"/>
</dbReference>
<keyword evidence="6 9" id="KW-1133">Transmembrane helix</keyword>
<feature type="compositionally biased region" description="Low complexity" evidence="10">
    <location>
        <begin position="1242"/>
        <end position="1255"/>
    </location>
</feature>
<dbReference type="PRINTS" id="PR00071">
    <property type="entry name" value="HMGCOARDTASE"/>
</dbReference>
<dbReference type="PROSITE" id="PS00066">
    <property type="entry name" value="HMG_COA_REDUCTASE_1"/>
    <property type="match status" value="1"/>
</dbReference>
<evidence type="ECO:0000256" key="3">
    <source>
        <dbReference type="ARBA" id="ARBA00022692"/>
    </source>
</evidence>
<dbReference type="InterPro" id="IPR002202">
    <property type="entry name" value="HMG_CoA_Rdtase"/>
</dbReference>
<feature type="compositionally biased region" description="Polar residues" evidence="10">
    <location>
        <begin position="1187"/>
        <end position="1199"/>
    </location>
</feature>
<feature type="compositionally biased region" description="Low complexity" evidence="10">
    <location>
        <begin position="718"/>
        <end position="746"/>
    </location>
</feature>
<feature type="region of interest" description="Disordered" evidence="10">
    <location>
        <begin position="718"/>
        <end position="747"/>
    </location>
</feature>
<feature type="domain" description="SSD" evidence="11">
    <location>
        <begin position="245"/>
        <end position="417"/>
    </location>
</feature>
<evidence type="ECO:0000256" key="9">
    <source>
        <dbReference type="RuleBase" id="RU361219"/>
    </source>
</evidence>
<dbReference type="InterPro" id="IPR053958">
    <property type="entry name" value="HMGCR/SNAP/NPC1-like_SSD"/>
</dbReference>
<dbReference type="Pfam" id="PF00368">
    <property type="entry name" value="HMG-CoA_red"/>
    <property type="match status" value="1"/>
</dbReference>
<dbReference type="NCBIfam" id="TIGR00533">
    <property type="entry name" value="HMG_CoA_R_NADP"/>
    <property type="match status" value="1"/>
</dbReference>
<keyword evidence="7 9" id="KW-0560">Oxidoreductase</keyword>
<feature type="compositionally biased region" description="Low complexity" evidence="10">
    <location>
        <begin position="439"/>
        <end position="457"/>
    </location>
</feature>
<feature type="region of interest" description="Disordered" evidence="10">
    <location>
        <begin position="1187"/>
        <end position="1261"/>
    </location>
</feature>
<dbReference type="PANTHER" id="PTHR10572">
    <property type="entry name" value="3-HYDROXY-3-METHYLGLUTARYL-COENZYME A REDUCTASE"/>
    <property type="match status" value="1"/>
</dbReference>
<keyword evidence="3 9" id="KW-0812">Transmembrane</keyword>
<keyword evidence="8 9" id="KW-0472">Membrane</keyword>
<evidence type="ECO:0000256" key="10">
    <source>
        <dbReference type="SAM" id="MobiDB-lite"/>
    </source>
</evidence>
<dbReference type="InterPro" id="IPR004554">
    <property type="entry name" value="HMG_CoA_Rdtase_eu_arc"/>
</dbReference>
<evidence type="ECO:0000313" key="12">
    <source>
        <dbReference type="EMBL" id="KAK7439335.1"/>
    </source>
</evidence>
<dbReference type="Gene3D" id="3.30.70.420">
    <property type="entry name" value="Hydroxymethylglutaryl-CoA reductase, class I/II, NAD/NADP-binding domain"/>
    <property type="match status" value="1"/>
</dbReference>
<comment type="pathway">
    <text evidence="9">Metabolic intermediate biosynthesis; (R)-mevalonate biosynthesis; (R)-mevalonate from acetyl-CoA: step 3/3.</text>
</comment>
<protein>
    <recommendedName>
        <fullName evidence="9">3-hydroxy-3-methylglutaryl coenzyme A reductase</fullName>
        <shortName evidence="9">HMG-CoA reductase</shortName>
        <ecNumber evidence="9">1.1.1.34</ecNumber>
    </recommendedName>
</protein>
<dbReference type="Gene3D" id="1.10.3270.10">
    <property type="entry name" value="HMGR, N-terminal domain"/>
    <property type="match status" value="1"/>
</dbReference>
<dbReference type="Proteomes" id="UP001498398">
    <property type="component" value="Unassembled WGS sequence"/>
</dbReference>
<feature type="transmembrane region" description="Helical" evidence="9">
    <location>
        <begin position="246"/>
        <end position="265"/>
    </location>
</feature>
<sequence>MRALFKPFAIHAAYSPIETIVFFSIVGTLAYFHILNAIKHSAFFASSYPATLRPSHVLLRQDEWVTVRDTFWNHVKSGSDDSVVPVILQPVEFSLDSKYNKDAVPESLTFGSSSLADPVLSAASSLPDTLQSALGRACYRPFSSGINTSSDDDSSYPCFTDQFVSPRSIYQTLAFHPTPLKEDFPTVLQRVLKHADQSDSGVRFEVEAKQTETIGDMKSSKWVAYAARALVVRFWDLAKKADSLDILLILAGYILMHSTFILLFLRSRRLGSNFALPSAILSSSVLAALIAFPLVMFFRIHVDPVALTEALPFLVCTVGFDKPMRLARAVFQHPHLLNPVTGSGSSAQMKPAGEVVLEALSDVYTPILRDYILEIAVLVGGANSRVGGLREVCAIAALVLAVDCLLLCTYLSSILSVMVDVRRIQSARAISRSRVNSLSASSPSTAAPSTPSNAHPSLGRKLSSMILGVKGSSLQKDKVGKEPKQEDPAARLKLLLIATFLSLHALNLVAPFTTGPSQSSHSHNPLGVSTVRKVDVTTPALSHALTTLAGTEEIDSDDYESENGGREQGLIVKVNPPVHVRVVPSLSLLSSIEPSTSSVSSRFSYSPSSQKATGGFGEWINNFMNEWTKAVGDPIMSKWIVIVLAVSISLNGYLLRGIGQAVSGANKVKAARFETKEETKPEPKVEVKAPTPVEVKPKFSAPVVPIIAPAPPPPVKKAAFTVGSNSASTSDSESSSPTSSSPPSSTVVRPLKELIEIYDNGPKPVSIALQSLNDEEVITLAQNGKIAAYALEKVMGNTREGLERAVKVRRALISRASRTQTLESSDIPMTNYDYSRVMGACCENVIGYMPLPLGIAGPLKIDGHLFPIPMATAEGTLVASTSRGCKALNAGGGVTTVLTYDGMTRGPAIDFPNVVQAAQAKAWIDSEEGYGIVKEAFEGTSRFAKLRGLKTALAGRTLFVRFATATGDAMGMNMISKGTEKALEVMQMYFPEMITLALSGNYCTDKKPAAINWIEGRGKSVVAEAVIPGKVVKSVLKTTVEALCNLNTKKNLVGSAMAGSIGGFNAHAANILTAVFLATGQDPAQNVESSNCMTLMEPTNNGEDLLMTITMPCIEVGTVGGGTVLGPQQAVLEMLGFKGAHPTHPGQNAQSLARLIASAVMAGELSLLSALAAGHLVRAHLVHNRSQANSTVGTPNVSRPVTPGPVSGAKMVFGGATIGERERQGEVPVQRKPPTVLGGGLTPLTPSSSTASLPPYSLEKP</sequence>
<name>A0ABR1ITS2_9AGAR</name>
<dbReference type="Gene3D" id="3.90.770.10">
    <property type="entry name" value="3-hydroxy-3-methylglutaryl-coenzyme A Reductase, Chain A, domain 2"/>
    <property type="match status" value="1"/>
</dbReference>
<dbReference type="SUPFAM" id="SSF56542">
    <property type="entry name" value="Substrate-binding domain of HMG-CoA reductase"/>
    <property type="match status" value="1"/>
</dbReference>
<reference evidence="12 13" key="1">
    <citation type="submission" date="2024-01" db="EMBL/GenBank/DDBJ databases">
        <title>A draft genome for the cacao thread blight pathogen Marasmiellus scandens.</title>
        <authorList>
            <person name="Baruah I.K."/>
            <person name="Leung J."/>
            <person name="Bukari Y."/>
            <person name="Amoako-Attah I."/>
            <person name="Meinhardt L.W."/>
            <person name="Bailey B.A."/>
            <person name="Cohen S.P."/>
        </authorList>
    </citation>
    <scope>NUCLEOTIDE SEQUENCE [LARGE SCALE GENOMIC DNA]</scope>
    <source>
        <strain evidence="12 13">GH-19</strain>
    </source>
</reference>
<dbReference type="GO" id="GO:0004420">
    <property type="term" value="F:hydroxymethylglutaryl-CoA reductase (NADPH) activity"/>
    <property type="evidence" value="ECO:0007669"/>
    <property type="project" value="UniProtKB-EC"/>
</dbReference>
<dbReference type="InterPro" id="IPR023074">
    <property type="entry name" value="HMG_CoA_Rdtase_cat_sf"/>
</dbReference>
<dbReference type="SUPFAM" id="SSF55035">
    <property type="entry name" value="NAD-binding domain of HMG-CoA reductase"/>
    <property type="match status" value="1"/>
</dbReference>
<dbReference type="InterPro" id="IPR009023">
    <property type="entry name" value="HMG_CoA_Rdtase_NAD(P)-bd_sf"/>
</dbReference>
<dbReference type="InterPro" id="IPR000731">
    <property type="entry name" value="SSD"/>
</dbReference>
<dbReference type="PANTHER" id="PTHR10572:SF24">
    <property type="entry name" value="3-HYDROXY-3-METHYLGLUTARYL-COENZYME A REDUCTASE"/>
    <property type="match status" value="1"/>
</dbReference>
<feature type="transmembrane region" description="Helical" evidence="9">
    <location>
        <begin position="12"/>
        <end position="34"/>
    </location>
</feature>
<dbReference type="EC" id="1.1.1.34" evidence="9"/>
<proteinExistence type="inferred from homology"/>
<comment type="caution">
    <text evidence="12">The sequence shown here is derived from an EMBL/GenBank/DDBJ whole genome shotgun (WGS) entry which is preliminary data.</text>
</comment>
<dbReference type="PROSITE" id="PS50156">
    <property type="entry name" value="SSD"/>
    <property type="match status" value="1"/>
</dbReference>
<comment type="catalytic activity">
    <reaction evidence="9">
        <text>(R)-mevalonate + 2 NADP(+) + CoA = (3S)-3-hydroxy-3-methylglutaryl-CoA + 2 NADPH + 2 H(+)</text>
        <dbReference type="Rhea" id="RHEA:15989"/>
        <dbReference type="ChEBI" id="CHEBI:15378"/>
        <dbReference type="ChEBI" id="CHEBI:36464"/>
        <dbReference type="ChEBI" id="CHEBI:43074"/>
        <dbReference type="ChEBI" id="CHEBI:57287"/>
        <dbReference type="ChEBI" id="CHEBI:57783"/>
        <dbReference type="ChEBI" id="CHEBI:58349"/>
        <dbReference type="EC" id="1.1.1.34"/>
    </reaction>
</comment>
<evidence type="ECO:0000256" key="1">
    <source>
        <dbReference type="ARBA" id="ARBA00004477"/>
    </source>
</evidence>
<gene>
    <name evidence="12" type="primary">HMG1_2</name>
    <name evidence="12" type="ORF">VKT23_017561</name>
</gene>
<dbReference type="InterPro" id="IPR009029">
    <property type="entry name" value="HMG_CoA_Rdtase_sub-bd_dom_sf"/>
</dbReference>
<accession>A0ABR1ITS2</accession>
<dbReference type="PROSITE" id="PS01192">
    <property type="entry name" value="HMG_COA_REDUCTASE_3"/>
    <property type="match status" value="1"/>
</dbReference>
<dbReference type="PROSITE" id="PS50065">
    <property type="entry name" value="HMG_COA_REDUCTASE_4"/>
    <property type="match status" value="1"/>
</dbReference>
<dbReference type="InterPro" id="IPR023076">
    <property type="entry name" value="HMG_CoA_Rdtase_CS"/>
</dbReference>
<dbReference type="EMBL" id="JBANRG010000073">
    <property type="protein sequence ID" value="KAK7439335.1"/>
    <property type="molecule type" value="Genomic_DNA"/>
</dbReference>
<evidence type="ECO:0000256" key="6">
    <source>
        <dbReference type="ARBA" id="ARBA00022989"/>
    </source>
</evidence>
<comment type="similarity">
    <text evidence="2 9">Belongs to the HMG-CoA reductase family.</text>
</comment>
<evidence type="ECO:0000259" key="11">
    <source>
        <dbReference type="PROSITE" id="PS50156"/>
    </source>
</evidence>
<comment type="subcellular location">
    <subcellularLocation>
        <location evidence="1 9">Endoplasmic reticulum membrane</location>
        <topology evidence="1 9">Multi-pass membrane protein</topology>
    </subcellularLocation>
</comment>
<dbReference type="CDD" id="cd00643">
    <property type="entry name" value="HMG-CoA_reductase_classI"/>
    <property type="match status" value="1"/>
</dbReference>
<organism evidence="12 13">
    <name type="scientific">Marasmiellus scandens</name>
    <dbReference type="NCBI Taxonomy" id="2682957"/>
    <lineage>
        <taxon>Eukaryota</taxon>
        <taxon>Fungi</taxon>
        <taxon>Dikarya</taxon>
        <taxon>Basidiomycota</taxon>
        <taxon>Agaricomycotina</taxon>
        <taxon>Agaricomycetes</taxon>
        <taxon>Agaricomycetidae</taxon>
        <taxon>Agaricales</taxon>
        <taxon>Marasmiineae</taxon>
        <taxon>Omphalotaceae</taxon>
        <taxon>Marasmiellus</taxon>
    </lineage>
</organism>
<keyword evidence="5 9" id="KW-0521">NADP</keyword>
<feature type="region of interest" description="Disordered" evidence="10">
    <location>
        <begin position="439"/>
        <end position="458"/>
    </location>
</feature>
<dbReference type="InterPro" id="IPR023282">
    <property type="entry name" value="HMG_CoA_Rdtase_N"/>
</dbReference>
<evidence type="ECO:0000256" key="2">
    <source>
        <dbReference type="ARBA" id="ARBA00007661"/>
    </source>
</evidence>
<dbReference type="PROSITE" id="PS00318">
    <property type="entry name" value="HMG_COA_REDUCTASE_2"/>
    <property type="match status" value="1"/>
</dbReference>
<keyword evidence="4 9" id="KW-0256">Endoplasmic reticulum</keyword>
<evidence type="ECO:0000256" key="8">
    <source>
        <dbReference type="ARBA" id="ARBA00023136"/>
    </source>
</evidence>
<feature type="transmembrane region" description="Helical" evidence="9">
    <location>
        <begin position="274"/>
        <end position="298"/>
    </location>
</feature>
<evidence type="ECO:0000256" key="4">
    <source>
        <dbReference type="ARBA" id="ARBA00022824"/>
    </source>
</evidence>
<evidence type="ECO:0000256" key="5">
    <source>
        <dbReference type="ARBA" id="ARBA00022857"/>
    </source>
</evidence>
<evidence type="ECO:0000313" key="13">
    <source>
        <dbReference type="Proteomes" id="UP001498398"/>
    </source>
</evidence>